<organism evidence="1 2">
    <name type="scientific">Serendipita indica (strain DSM 11827)</name>
    <name type="common">Root endophyte fungus</name>
    <name type="synonym">Piriformospora indica</name>
    <dbReference type="NCBI Taxonomy" id="1109443"/>
    <lineage>
        <taxon>Eukaryota</taxon>
        <taxon>Fungi</taxon>
        <taxon>Dikarya</taxon>
        <taxon>Basidiomycota</taxon>
        <taxon>Agaricomycotina</taxon>
        <taxon>Agaricomycetes</taxon>
        <taxon>Sebacinales</taxon>
        <taxon>Serendipitaceae</taxon>
        <taxon>Serendipita</taxon>
    </lineage>
</organism>
<dbReference type="Proteomes" id="UP000007148">
    <property type="component" value="Unassembled WGS sequence"/>
</dbReference>
<reference evidence="1 2" key="1">
    <citation type="journal article" date="2011" name="PLoS Pathog.">
        <title>Endophytic Life Strategies Decoded by Genome and Transcriptome Analyses of the Mutualistic Root Symbiont Piriformospora indica.</title>
        <authorList>
            <person name="Zuccaro A."/>
            <person name="Lahrmann U."/>
            <person name="Guldener U."/>
            <person name="Langen G."/>
            <person name="Pfiffi S."/>
            <person name="Biedenkopf D."/>
            <person name="Wong P."/>
            <person name="Samans B."/>
            <person name="Grimm C."/>
            <person name="Basiewicz M."/>
            <person name="Murat C."/>
            <person name="Martin F."/>
            <person name="Kogel K.H."/>
        </authorList>
    </citation>
    <scope>NUCLEOTIDE SEQUENCE [LARGE SCALE GENOMIC DNA]</scope>
    <source>
        <strain evidence="1 2">DSM 11827</strain>
    </source>
</reference>
<comment type="caution">
    <text evidence="1">The sequence shown here is derived from an EMBL/GenBank/DDBJ whole genome shotgun (WGS) entry which is preliminary data.</text>
</comment>
<keyword evidence="2" id="KW-1185">Reference proteome</keyword>
<dbReference type="AlphaFoldDB" id="G4U073"/>
<dbReference type="EMBL" id="CAFZ01001148">
    <property type="protein sequence ID" value="CCA76966.1"/>
    <property type="molecule type" value="Genomic_DNA"/>
</dbReference>
<sequence>MKSQIHTDEAQQRVQGHLNIRAEYGTDPSKREGTYCYIVMLMMRSVL</sequence>
<name>G4U073_SERID</name>
<gene>
    <name evidence="1" type="ORF">PIIN_10949</name>
</gene>
<evidence type="ECO:0000313" key="2">
    <source>
        <dbReference type="Proteomes" id="UP000007148"/>
    </source>
</evidence>
<dbReference type="HOGENOM" id="CLU_3175602_0_0_1"/>
<accession>G4U073</accession>
<dbReference type="InParanoid" id="G4U073"/>
<protein>
    <submittedName>
        <fullName evidence="1">Uncharacterized protein</fullName>
    </submittedName>
</protein>
<proteinExistence type="predicted"/>
<evidence type="ECO:0000313" key="1">
    <source>
        <dbReference type="EMBL" id="CCA76966.1"/>
    </source>
</evidence>